<dbReference type="AlphaFoldDB" id="A0AAC9KBA8"/>
<dbReference type="InterPro" id="IPR048037">
    <property type="entry name" value="DmmA-like_C"/>
</dbReference>
<proteinExistence type="predicted"/>
<dbReference type="Pfam" id="PF22289">
    <property type="entry name" value="DmmA-like_C"/>
    <property type="match status" value="1"/>
</dbReference>
<dbReference type="GO" id="GO:0016491">
    <property type="term" value="F:oxidoreductase activity"/>
    <property type="evidence" value="ECO:0007669"/>
    <property type="project" value="UniProtKB-KW"/>
</dbReference>
<evidence type="ECO:0000256" key="5">
    <source>
        <dbReference type="ARBA" id="ARBA00023004"/>
    </source>
</evidence>
<evidence type="ECO:0000256" key="1">
    <source>
        <dbReference type="ARBA" id="ARBA00022630"/>
    </source>
</evidence>
<evidence type="ECO:0000256" key="2">
    <source>
        <dbReference type="ARBA" id="ARBA00022714"/>
    </source>
</evidence>
<dbReference type="NCBIfam" id="NF041259">
    <property type="entry name" value="mono_DmmA_fam"/>
    <property type="match status" value="1"/>
</dbReference>
<gene>
    <name evidence="9" type="ORF">GbCGDNIH9_1827</name>
</gene>
<accession>A0AAC9KBA8</accession>
<keyword evidence="3" id="KW-0479">Metal-binding</keyword>
<feature type="domain" description="Dimethylamine monooxygenase subunit DmmA-like C-terminal" evidence="7">
    <location>
        <begin position="128"/>
        <end position="170"/>
    </location>
</feature>
<evidence type="ECO:0000256" key="3">
    <source>
        <dbReference type="ARBA" id="ARBA00022723"/>
    </source>
</evidence>
<dbReference type="GO" id="GO:0046872">
    <property type="term" value="F:metal ion binding"/>
    <property type="evidence" value="ECO:0007669"/>
    <property type="project" value="UniProtKB-KW"/>
</dbReference>
<evidence type="ECO:0000259" key="8">
    <source>
        <dbReference type="Pfam" id="PF22290"/>
    </source>
</evidence>
<feature type="domain" description="Dimethylamine monooxygenase subunit DmmA-like N-terminal" evidence="8">
    <location>
        <begin position="67"/>
        <end position="117"/>
    </location>
</feature>
<reference evidence="10" key="1">
    <citation type="submission" date="2016-11" db="EMBL/GenBank/DDBJ databases">
        <title>Comparative genomic and phenotypic analysis of Granulibacter bethesdensis clinical isolates from patients with chronic granulomatous disease.</title>
        <authorList>
            <person name="Zarember K.A."/>
            <person name="Porcella S.F."/>
            <person name="Chu J."/>
            <person name="Ding L."/>
            <person name="Dahlstrom E."/>
            <person name="Barbian K."/>
            <person name="Martens C."/>
            <person name="Sykora L."/>
            <person name="Kramer S."/>
            <person name="Pettinato A.M."/>
            <person name="Hong H."/>
            <person name="Wald G."/>
            <person name="Berg L.J."/>
            <person name="Rogge L.S."/>
            <person name="Greenberg D.E."/>
            <person name="Falcone E.L."/>
            <person name="Neves J.F."/>
            <person name="Simoes M.J."/>
            <person name="Casal M."/>
            <person name="Rodriguez-Lopez F.C."/>
            <person name="Zelazny A."/>
            <person name="Gallin J.I."/>
            <person name="Holland S.M."/>
        </authorList>
    </citation>
    <scope>NUCLEOTIDE SEQUENCE [LARGE SCALE GENOMIC DNA]</scope>
    <source>
        <strain evidence="10">NIH9.1</strain>
    </source>
</reference>
<keyword evidence="2" id="KW-0001">2Fe-2S</keyword>
<keyword evidence="5" id="KW-0408">Iron</keyword>
<evidence type="ECO:0000256" key="6">
    <source>
        <dbReference type="ARBA" id="ARBA00023014"/>
    </source>
</evidence>
<evidence type="ECO:0000256" key="4">
    <source>
        <dbReference type="ARBA" id="ARBA00023002"/>
    </source>
</evidence>
<dbReference type="Proteomes" id="UP000182373">
    <property type="component" value="Chromosome"/>
</dbReference>
<dbReference type="GO" id="GO:0051537">
    <property type="term" value="F:2 iron, 2 sulfur cluster binding"/>
    <property type="evidence" value="ECO:0007669"/>
    <property type="project" value="UniProtKB-KW"/>
</dbReference>
<dbReference type="RefSeq" id="WP_072572987.1">
    <property type="nucleotide sequence ID" value="NZ_CP018191.1"/>
</dbReference>
<organism evidence="9 10">
    <name type="scientific">Granulibacter bethesdensis</name>
    <dbReference type="NCBI Taxonomy" id="364410"/>
    <lineage>
        <taxon>Bacteria</taxon>
        <taxon>Pseudomonadati</taxon>
        <taxon>Pseudomonadota</taxon>
        <taxon>Alphaproteobacteria</taxon>
        <taxon>Acetobacterales</taxon>
        <taxon>Acetobacteraceae</taxon>
        <taxon>Granulibacter</taxon>
    </lineage>
</organism>
<keyword evidence="6" id="KW-0411">Iron-sulfur</keyword>
<dbReference type="EMBL" id="CP018191">
    <property type="protein sequence ID" value="APH55139.1"/>
    <property type="molecule type" value="Genomic_DNA"/>
</dbReference>
<keyword evidence="1" id="KW-0285">Flavoprotein</keyword>
<dbReference type="Pfam" id="PF22290">
    <property type="entry name" value="DmmA-like_N"/>
    <property type="match status" value="1"/>
</dbReference>
<sequence length="189" mass="21408">MLLSKPVYKDLKIDPTGSRHLFVFDRSAAQWRNRPDICPYSCFYVMPDSRIIPEQAPDAETSSLCLPFRSETQLLIYLESHLRTETMGLRLYAAGQESFIWDCYRVAQQAGMTRPEIHLTVSGEVSRRVYCVHCQTINHGAKSTLIQCDGCNATLFVRDHFSREHGAYMGFQVDAENPGEIPSAEALSL</sequence>
<evidence type="ECO:0000313" key="10">
    <source>
        <dbReference type="Proteomes" id="UP000182373"/>
    </source>
</evidence>
<dbReference type="InterPro" id="IPR054582">
    <property type="entry name" value="DmmA-like_N"/>
</dbReference>
<protein>
    <submittedName>
        <fullName evidence="9">Uncharacterized protein</fullName>
    </submittedName>
</protein>
<name>A0AAC9KBA8_9PROT</name>
<evidence type="ECO:0000259" key="7">
    <source>
        <dbReference type="Pfam" id="PF22289"/>
    </source>
</evidence>
<evidence type="ECO:0000313" key="9">
    <source>
        <dbReference type="EMBL" id="APH55139.1"/>
    </source>
</evidence>
<keyword evidence="4" id="KW-0560">Oxidoreductase</keyword>